<dbReference type="GO" id="GO:0050797">
    <property type="term" value="F:thymidylate synthase (FAD) activity"/>
    <property type="evidence" value="ECO:0007669"/>
    <property type="project" value="UniProtKB-UniRule"/>
</dbReference>
<feature type="binding site" evidence="1">
    <location>
        <position position="175"/>
    </location>
    <ligand>
        <name>FAD</name>
        <dbReference type="ChEBI" id="CHEBI:57692"/>
        <note>ligand shared between neighboring subunits</note>
    </ligand>
</feature>
<proteinExistence type="inferred from homology"/>
<dbReference type="UniPathway" id="UPA00575"/>
<dbReference type="GO" id="GO:0006231">
    <property type="term" value="P:dTMP biosynthetic process"/>
    <property type="evidence" value="ECO:0007669"/>
    <property type="project" value="UniProtKB-UniRule"/>
</dbReference>
<keyword evidence="1 2" id="KW-0489">Methyltransferase</keyword>
<keyword evidence="1" id="KW-0521">NADP</keyword>
<comment type="pathway">
    <text evidence="1">Pyrimidine metabolism; dTTP biosynthesis.</text>
</comment>
<dbReference type="NCBIfam" id="TIGR02170">
    <property type="entry name" value="thyX"/>
    <property type="match status" value="1"/>
</dbReference>
<keyword evidence="1" id="KW-0545">Nucleotide biosynthesis</keyword>
<feature type="binding site" description="in other chain" evidence="1">
    <location>
        <begin position="89"/>
        <end position="91"/>
    </location>
    <ligand>
        <name>dUMP</name>
        <dbReference type="ChEBI" id="CHEBI:246422"/>
        <note>ligand shared between dimeric partners</note>
    </ligand>
</feature>
<dbReference type="EMBL" id="CP000860">
    <property type="protein sequence ID" value="ACA58753.1"/>
    <property type="molecule type" value="Genomic_DNA"/>
</dbReference>
<dbReference type="GO" id="GO:0070402">
    <property type="term" value="F:NADPH binding"/>
    <property type="evidence" value="ECO:0007669"/>
    <property type="project" value="TreeGrafter"/>
</dbReference>
<sequence>MRVVLLAHTEGPEALAALAGRRCYSSLDNNDLVATEAGRDPGELIRKLVGMGHVTVIEHASYTFAVEGVSRSLLAQITRHRLASFSVQSQRYVGETAAKNPDGVFDYVIPPRIAALGNGAREEFARQMRTIQEWYDHWARELGGGRDAFEDARFVLPNAAETKFVFTMNARELLHFFTLRCCERAQWEIRELADRMLDLVKPTAPTIFAKAGPACLRGPCPEGKLNCGKLKEVRKKYRGGGSKCS</sequence>
<feature type="binding site" evidence="1">
    <location>
        <begin position="169"/>
        <end position="171"/>
    </location>
    <ligand>
        <name>FAD</name>
        <dbReference type="ChEBI" id="CHEBI:57692"/>
        <note>ligand shared between neighboring subunits</note>
    </ligand>
</feature>
<dbReference type="PANTHER" id="PTHR34934">
    <property type="entry name" value="FLAVIN-DEPENDENT THYMIDYLATE SYNTHASE"/>
    <property type="match status" value="1"/>
</dbReference>
<gene>
    <name evidence="1" type="primary">thyX</name>
    <name evidence="2" type="ordered locus">Daud_0189</name>
</gene>
<comment type="subunit">
    <text evidence="1">Homotetramer.</text>
</comment>
<keyword evidence="1" id="KW-0285">Flavoprotein</keyword>
<dbReference type="SUPFAM" id="SSF69796">
    <property type="entry name" value="Thymidylate synthase-complementing protein Thy1"/>
    <property type="match status" value="1"/>
</dbReference>
<accession>B1I0T2</accession>
<feature type="binding site" evidence="1">
    <location>
        <begin position="79"/>
        <end position="81"/>
    </location>
    <ligand>
        <name>FAD</name>
        <dbReference type="ChEBI" id="CHEBI:57692"/>
        <note>ligand shared between neighboring subunits</note>
    </ligand>
</feature>
<feature type="binding site" evidence="1">
    <location>
        <position position="180"/>
    </location>
    <ligand>
        <name>dUMP</name>
        <dbReference type="ChEBI" id="CHEBI:246422"/>
        <note>ligand shared between dimeric partners</note>
    </ligand>
</feature>
<dbReference type="HOGENOM" id="CLU_077585_0_0_9"/>
<feature type="binding site" description="in other chain" evidence="1">
    <location>
        <position position="153"/>
    </location>
    <ligand>
        <name>dUMP</name>
        <dbReference type="ChEBI" id="CHEBI:246422"/>
        <note>ligand shared between dimeric partners</note>
    </ligand>
</feature>
<dbReference type="HAMAP" id="MF_01408">
    <property type="entry name" value="ThyX"/>
    <property type="match status" value="1"/>
</dbReference>
<dbReference type="PANTHER" id="PTHR34934:SF1">
    <property type="entry name" value="FLAVIN-DEPENDENT THYMIDYLATE SYNTHASE"/>
    <property type="match status" value="1"/>
</dbReference>
<dbReference type="InterPro" id="IPR003669">
    <property type="entry name" value="Thymidylate_synthase_ThyX"/>
</dbReference>
<name>B1I0T2_DESAP</name>
<dbReference type="CDD" id="cd20175">
    <property type="entry name" value="ThyX"/>
    <property type="match status" value="1"/>
</dbReference>
<comment type="similarity">
    <text evidence="1">Belongs to the thymidylate synthase ThyX family.</text>
</comment>
<dbReference type="GO" id="GO:0006235">
    <property type="term" value="P:dTTP biosynthetic process"/>
    <property type="evidence" value="ECO:0007669"/>
    <property type="project" value="UniProtKB-UniRule"/>
</dbReference>
<keyword evidence="1 2" id="KW-0808">Transferase</keyword>
<dbReference type="eggNOG" id="COG1351">
    <property type="taxonomic scope" value="Bacteria"/>
</dbReference>
<comment type="cofactor">
    <cofactor evidence="1">
        <name>FAD</name>
        <dbReference type="ChEBI" id="CHEBI:57692"/>
    </cofactor>
    <text evidence="1">Binds 4 FAD per tetramer. Each FAD binding site is formed by three monomers.</text>
</comment>
<reference evidence="2 3" key="2">
    <citation type="journal article" date="2008" name="Science">
        <title>Environmental genomics reveals a single-species ecosystem deep within Earth.</title>
        <authorList>
            <person name="Chivian D."/>
            <person name="Brodie E.L."/>
            <person name="Alm E.J."/>
            <person name="Culley D.E."/>
            <person name="Dehal P.S."/>
            <person name="Desantis T.Z."/>
            <person name="Gihring T.M."/>
            <person name="Lapidus A."/>
            <person name="Lin L.H."/>
            <person name="Lowry S.R."/>
            <person name="Moser D.P."/>
            <person name="Richardson P.M."/>
            <person name="Southam G."/>
            <person name="Wanger G."/>
            <person name="Pratt L.M."/>
            <person name="Andersen G.L."/>
            <person name="Hazen T.C."/>
            <person name="Brockman F.J."/>
            <person name="Arkin A.P."/>
            <person name="Onstott T.C."/>
        </authorList>
    </citation>
    <scope>NUCLEOTIDE SEQUENCE [LARGE SCALE GENOMIC DNA]</scope>
    <source>
        <strain evidence="2 3">MP104C</strain>
    </source>
</reference>
<evidence type="ECO:0000313" key="3">
    <source>
        <dbReference type="Proteomes" id="UP000008544"/>
    </source>
</evidence>
<dbReference type="KEGG" id="dau:Daud_0189"/>
<dbReference type="Proteomes" id="UP000008544">
    <property type="component" value="Chromosome"/>
</dbReference>
<protein>
    <recommendedName>
        <fullName evidence="1">Flavin-dependent thymidylate synthase</fullName>
        <shortName evidence="1">FDTS</shortName>
        <ecNumber evidence="1">2.1.1.148</ecNumber>
    </recommendedName>
    <alternativeName>
        <fullName evidence="1">FAD-dependent thymidylate synthase</fullName>
    </alternativeName>
    <alternativeName>
        <fullName evidence="1">Thymidylate synthase ThyX</fullName>
        <shortName evidence="1">TS</shortName>
        <shortName evidence="1">TSase</shortName>
    </alternativeName>
</protein>
<dbReference type="Pfam" id="PF02511">
    <property type="entry name" value="Thy1"/>
    <property type="match status" value="1"/>
</dbReference>
<dbReference type="AlphaFoldDB" id="B1I0T2"/>
<dbReference type="RefSeq" id="WP_012301346.1">
    <property type="nucleotide sequence ID" value="NC_010424.1"/>
</dbReference>
<dbReference type="STRING" id="477974.Daud_0189"/>
<comment type="catalytic activity">
    <reaction evidence="1">
        <text>dUMP + (6R)-5,10-methylene-5,6,7,8-tetrahydrofolate + NADPH + H(+) = dTMP + (6S)-5,6,7,8-tetrahydrofolate + NADP(+)</text>
        <dbReference type="Rhea" id="RHEA:29043"/>
        <dbReference type="ChEBI" id="CHEBI:15378"/>
        <dbReference type="ChEBI" id="CHEBI:15636"/>
        <dbReference type="ChEBI" id="CHEBI:57453"/>
        <dbReference type="ChEBI" id="CHEBI:57783"/>
        <dbReference type="ChEBI" id="CHEBI:58349"/>
        <dbReference type="ChEBI" id="CHEBI:63528"/>
        <dbReference type="ChEBI" id="CHEBI:246422"/>
        <dbReference type="EC" id="2.1.1.148"/>
    </reaction>
</comment>
<dbReference type="Gene3D" id="3.30.1360.170">
    <property type="match status" value="1"/>
</dbReference>
<feature type="binding site" evidence="1">
    <location>
        <position position="55"/>
    </location>
    <ligand>
        <name>FAD</name>
        <dbReference type="ChEBI" id="CHEBI:57692"/>
        <note>ligand shared between neighboring subunits</note>
    </ligand>
</feature>
<evidence type="ECO:0000256" key="1">
    <source>
        <dbReference type="HAMAP-Rule" id="MF_01408"/>
    </source>
</evidence>
<comment type="caution">
    <text evidence="1">Lacks conserved residue(s) required for the propagation of feature annotation.</text>
</comment>
<feature type="binding site" evidence="1">
    <location>
        <begin position="76"/>
        <end position="79"/>
    </location>
    <ligand>
        <name>dUMP</name>
        <dbReference type="ChEBI" id="CHEBI:246422"/>
        <note>ligand shared between dimeric partners</note>
    </ligand>
</feature>
<dbReference type="PROSITE" id="PS51331">
    <property type="entry name" value="THYX"/>
    <property type="match status" value="1"/>
</dbReference>
<organism evidence="2 3">
    <name type="scientific">Desulforudis audaxviator (strain MP104C)</name>
    <dbReference type="NCBI Taxonomy" id="477974"/>
    <lineage>
        <taxon>Bacteria</taxon>
        <taxon>Bacillati</taxon>
        <taxon>Bacillota</taxon>
        <taxon>Clostridia</taxon>
        <taxon>Thermoanaerobacterales</taxon>
        <taxon>Candidatus Desulforudaceae</taxon>
        <taxon>Candidatus Desulforudis</taxon>
    </lineage>
</organism>
<keyword evidence="1" id="KW-0274">FAD</keyword>
<comment type="function">
    <text evidence="1">Catalyzes the reductive methylation of 2'-deoxyuridine-5'-monophosphate (dUMP) to 2'-deoxythymidine-5'-monophosphate (dTMP) while utilizing 5,10-methylenetetrahydrofolate (mTHF) as the methyl donor, and NADPH and FADH(2) as the reductant.</text>
</comment>
<keyword evidence="3" id="KW-1185">Reference proteome</keyword>
<dbReference type="GO" id="GO:0004799">
    <property type="term" value="F:thymidylate synthase activity"/>
    <property type="evidence" value="ECO:0007669"/>
    <property type="project" value="TreeGrafter"/>
</dbReference>
<dbReference type="GO" id="GO:0050660">
    <property type="term" value="F:flavin adenine dinucleotide binding"/>
    <property type="evidence" value="ECO:0007669"/>
    <property type="project" value="UniProtKB-UniRule"/>
</dbReference>
<dbReference type="GO" id="GO:0032259">
    <property type="term" value="P:methylation"/>
    <property type="evidence" value="ECO:0007669"/>
    <property type="project" value="UniProtKB-KW"/>
</dbReference>
<dbReference type="InterPro" id="IPR036098">
    <property type="entry name" value="Thymidylate_synthase_ThyX_sf"/>
</dbReference>
<evidence type="ECO:0000313" key="2">
    <source>
        <dbReference type="EMBL" id="ACA58753.1"/>
    </source>
</evidence>
<feature type="active site" description="Involved in ionization of N3 of dUMP, leading to its activation" evidence="1">
    <location>
        <position position="180"/>
    </location>
</feature>
<reference evidence="3" key="1">
    <citation type="submission" date="2007-10" db="EMBL/GenBank/DDBJ databases">
        <title>Complete sequence of chromosome of Desulforudis audaxviator MP104C.</title>
        <authorList>
            <person name="Copeland A."/>
            <person name="Lucas S."/>
            <person name="Lapidus A."/>
            <person name="Barry K."/>
            <person name="Glavina del Rio T."/>
            <person name="Dalin E."/>
            <person name="Tice H."/>
            <person name="Bruce D."/>
            <person name="Pitluck S."/>
            <person name="Lowry S.R."/>
            <person name="Larimer F."/>
            <person name="Land M.L."/>
            <person name="Hauser L."/>
            <person name="Kyrpides N."/>
            <person name="Ivanova N.N."/>
            <person name="Richardson P."/>
        </authorList>
    </citation>
    <scope>NUCLEOTIDE SEQUENCE [LARGE SCALE GENOMIC DNA]</scope>
    <source>
        <strain evidence="3">MP104C</strain>
    </source>
</reference>
<dbReference type="EC" id="2.1.1.148" evidence="1"/>